<dbReference type="PANTHER" id="PTHR44252:SF3">
    <property type="entry name" value="D-ERYTHRULOSE REDUCTASE-RELATED"/>
    <property type="match status" value="1"/>
</dbReference>
<reference evidence="5 6" key="1">
    <citation type="submission" date="2022-05" db="EMBL/GenBank/DDBJ databases">
        <authorList>
            <consortium name="Genoscope - CEA"/>
            <person name="William W."/>
        </authorList>
    </citation>
    <scope>NUCLEOTIDE SEQUENCE [LARGE SCALE GENOMIC DNA]</scope>
</reference>
<dbReference type="Proteomes" id="UP001159427">
    <property type="component" value="Unassembled WGS sequence"/>
</dbReference>
<evidence type="ECO:0000256" key="2">
    <source>
        <dbReference type="ARBA" id="ARBA00011881"/>
    </source>
</evidence>
<comment type="caution">
    <text evidence="5">The sequence shown here is derived from an EMBL/GenBank/DDBJ whole genome shotgun (WGS) entry which is preliminary data.</text>
</comment>
<dbReference type="PROSITE" id="PS00061">
    <property type="entry name" value="ADH_SHORT"/>
    <property type="match status" value="1"/>
</dbReference>
<dbReference type="NCBIfam" id="NF005559">
    <property type="entry name" value="PRK07231.1"/>
    <property type="match status" value="1"/>
</dbReference>
<keyword evidence="4" id="KW-0560">Oxidoreductase</keyword>
<dbReference type="Pfam" id="PF13561">
    <property type="entry name" value="adh_short_C2"/>
    <property type="match status" value="1"/>
</dbReference>
<proteinExistence type="inferred from homology"/>
<comment type="subunit">
    <text evidence="2">Homotetramer.</text>
</comment>
<accession>A0ABN8LID1</accession>
<dbReference type="PRINTS" id="PR00080">
    <property type="entry name" value="SDRFAMILY"/>
</dbReference>
<evidence type="ECO:0000256" key="4">
    <source>
        <dbReference type="ARBA" id="ARBA00023002"/>
    </source>
</evidence>
<dbReference type="EMBL" id="CALNXI010000020">
    <property type="protein sequence ID" value="CAH3015227.1"/>
    <property type="molecule type" value="Genomic_DNA"/>
</dbReference>
<comment type="similarity">
    <text evidence="1">Belongs to the short-chain dehydrogenases/reductases (SDR) family.</text>
</comment>
<dbReference type="Gene3D" id="3.40.50.720">
    <property type="entry name" value="NAD(P)-binding Rossmann-like Domain"/>
    <property type="match status" value="1"/>
</dbReference>
<dbReference type="InterPro" id="IPR002347">
    <property type="entry name" value="SDR_fam"/>
</dbReference>
<dbReference type="InterPro" id="IPR020904">
    <property type="entry name" value="Sc_DH/Rdtase_CS"/>
</dbReference>
<dbReference type="InterPro" id="IPR036291">
    <property type="entry name" value="NAD(P)-bd_dom_sf"/>
</dbReference>
<organism evidence="5 6">
    <name type="scientific">Porites evermanni</name>
    <dbReference type="NCBI Taxonomy" id="104178"/>
    <lineage>
        <taxon>Eukaryota</taxon>
        <taxon>Metazoa</taxon>
        <taxon>Cnidaria</taxon>
        <taxon>Anthozoa</taxon>
        <taxon>Hexacorallia</taxon>
        <taxon>Scleractinia</taxon>
        <taxon>Fungiina</taxon>
        <taxon>Poritidae</taxon>
        <taxon>Porites</taxon>
    </lineage>
</organism>
<sequence length="244" mass="25937">MDIKFGGKRALVTGAGKGIGRSTAKMLVKCGAEVIALSRTQEDLDSLKKEEPAIQTVCIDLCDIEATLKTVESIGDIHLLVNNAGIAILGPFEEAKPEDFDKIFSVNVKAPLFIAQVVAKKMIASGFGGAIVNVSSQASKKALKNHILYCSTKAAVDMLTKSLALELGPHQIRVNAVNPTVVLTDMGRLGWSDPAKAKPMLDQIPLGRFAEVEEVVHAIVYLLSDKASMVNGTILPVDGGFLAQ</sequence>
<dbReference type="PRINTS" id="PR00081">
    <property type="entry name" value="GDHRDH"/>
</dbReference>
<evidence type="ECO:0000313" key="5">
    <source>
        <dbReference type="EMBL" id="CAH3015227.1"/>
    </source>
</evidence>
<gene>
    <name evidence="5" type="ORF">PEVE_00013503</name>
</gene>
<protein>
    <recommendedName>
        <fullName evidence="7">L-xylulose reductase</fullName>
    </recommendedName>
</protein>
<dbReference type="PANTHER" id="PTHR44252">
    <property type="entry name" value="D-ERYTHRULOSE REDUCTASE"/>
    <property type="match status" value="1"/>
</dbReference>
<evidence type="ECO:0000256" key="1">
    <source>
        <dbReference type="ARBA" id="ARBA00006484"/>
    </source>
</evidence>
<keyword evidence="6" id="KW-1185">Reference proteome</keyword>
<dbReference type="InterPro" id="IPR051737">
    <property type="entry name" value="L-xylulose/Carbonyl_redctase"/>
</dbReference>
<keyword evidence="3" id="KW-0521">NADP</keyword>
<evidence type="ECO:0000313" key="6">
    <source>
        <dbReference type="Proteomes" id="UP001159427"/>
    </source>
</evidence>
<name>A0ABN8LID1_9CNID</name>
<evidence type="ECO:0008006" key="7">
    <source>
        <dbReference type="Google" id="ProtNLM"/>
    </source>
</evidence>
<evidence type="ECO:0000256" key="3">
    <source>
        <dbReference type="ARBA" id="ARBA00022857"/>
    </source>
</evidence>
<dbReference type="SUPFAM" id="SSF51735">
    <property type="entry name" value="NAD(P)-binding Rossmann-fold domains"/>
    <property type="match status" value="1"/>
</dbReference>